<dbReference type="PANTHER" id="PTHR38477:SF1">
    <property type="entry name" value="MUREIN L,D-TRANSPEPTIDASE CATALYTIC DOMAIN FAMILY PROTEIN"/>
    <property type="match status" value="1"/>
</dbReference>
<evidence type="ECO:0000313" key="1">
    <source>
        <dbReference type="EMBL" id="KTC99869.1"/>
    </source>
</evidence>
<keyword evidence="2" id="KW-1185">Reference proteome</keyword>
<dbReference type="Pfam" id="PF13645">
    <property type="entry name" value="YkuD_2"/>
    <property type="match status" value="1"/>
</dbReference>
<protein>
    <submittedName>
        <fullName evidence="1">Uncharacterized protein</fullName>
    </submittedName>
</protein>
<evidence type="ECO:0000313" key="2">
    <source>
        <dbReference type="Proteomes" id="UP000054785"/>
    </source>
</evidence>
<dbReference type="InterPro" id="IPR032676">
    <property type="entry name" value="YkuD_2"/>
</dbReference>
<dbReference type="AlphaFoldDB" id="A0A0W0TW45"/>
<organism evidence="1 2">
    <name type="scientific">Legionella geestiana</name>
    <dbReference type="NCBI Taxonomy" id="45065"/>
    <lineage>
        <taxon>Bacteria</taxon>
        <taxon>Pseudomonadati</taxon>
        <taxon>Pseudomonadota</taxon>
        <taxon>Gammaproteobacteria</taxon>
        <taxon>Legionellales</taxon>
        <taxon>Legionellaceae</taxon>
        <taxon>Legionella</taxon>
    </lineage>
</organism>
<dbReference type="Proteomes" id="UP000054785">
    <property type="component" value="Unassembled WGS sequence"/>
</dbReference>
<sequence>MNALINLLASVFLSGKMGITPPAAPAKETGAKPAVINVNHTINHLAAKAPSLNKKVLTLALAAYSKAAAKGAVKKPVLTVIDYSLPSSRQRMWVFDLKRERLLYNTHVAHGRNSGMDIPRHFSNRPSSKETSLGTYVTRGTYIGSKGYSLNLQGLERGINDNAYSRRVVIHGAWYVEPSFIKQAGRAGRSWGCPSIAKTLAKPVINTIKNGSVVFAYYPDKYYLKHSAYAVA</sequence>
<comment type="caution">
    <text evidence="1">The sequence shown here is derived from an EMBL/GenBank/DDBJ whole genome shotgun (WGS) entry which is preliminary data.</text>
</comment>
<gene>
    <name evidence="1" type="ORF">Lgee_1124</name>
</gene>
<dbReference type="PATRIC" id="fig|45065.4.peg.1206"/>
<dbReference type="PANTHER" id="PTHR38477">
    <property type="entry name" value="HYPOTHETICAL EXPORTED PROTEIN"/>
    <property type="match status" value="1"/>
</dbReference>
<dbReference type="OrthoDB" id="9815195at2"/>
<proteinExistence type="predicted"/>
<reference evidence="1 2" key="1">
    <citation type="submission" date="2015-11" db="EMBL/GenBank/DDBJ databases">
        <title>Genomic analysis of 38 Legionella species identifies large and diverse effector repertoires.</title>
        <authorList>
            <person name="Burstein D."/>
            <person name="Amaro F."/>
            <person name="Zusman T."/>
            <person name="Lifshitz Z."/>
            <person name="Cohen O."/>
            <person name="Gilbert J.A."/>
            <person name="Pupko T."/>
            <person name="Shuman H.A."/>
            <person name="Segal G."/>
        </authorList>
    </citation>
    <scope>NUCLEOTIDE SEQUENCE [LARGE SCALE GENOMIC DNA]</scope>
    <source>
        <strain evidence="1 2">ATCC 49504</strain>
    </source>
</reference>
<accession>A0A0W0TW45</accession>
<name>A0A0W0TW45_9GAMM</name>
<dbReference type="EMBL" id="LNYC01000043">
    <property type="protein sequence ID" value="KTC99869.1"/>
    <property type="molecule type" value="Genomic_DNA"/>
</dbReference>
<dbReference type="RefSeq" id="WP_028386692.1">
    <property type="nucleotide sequence ID" value="NZ_CAAAHN010000025.1"/>
</dbReference>